<dbReference type="Pfam" id="PF08719">
    <property type="entry name" value="NADAR"/>
    <property type="match status" value="1"/>
</dbReference>
<dbReference type="Gene3D" id="1.10.357.40">
    <property type="entry name" value="YbiA-like"/>
    <property type="match status" value="1"/>
</dbReference>
<dbReference type="CDD" id="cd15457">
    <property type="entry name" value="NADAR"/>
    <property type="match status" value="1"/>
</dbReference>
<evidence type="ECO:0000313" key="2">
    <source>
        <dbReference type="EMBL" id="EDO41155.1"/>
    </source>
</evidence>
<dbReference type="HOGENOM" id="CLU_1301000_0_0_1"/>
<accession>A7S579</accession>
<protein>
    <recommendedName>
        <fullName evidence="1">NADAR domain-containing protein</fullName>
    </recommendedName>
</protein>
<dbReference type="Proteomes" id="UP000001593">
    <property type="component" value="Unassembled WGS sequence"/>
</dbReference>
<dbReference type="SUPFAM" id="SSF143990">
    <property type="entry name" value="YbiA-like"/>
    <property type="match status" value="1"/>
</dbReference>
<dbReference type="AlphaFoldDB" id="A7S579"/>
<gene>
    <name evidence="2" type="ORF">NEMVEDRAFT_v1g206998</name>
</gene>
<dbReference type="OMA" id="IGENTMA"/>
<sequence>MAEVPIIFHSRVKAPYNKLSNFYEVDLDMQEGVFPSVEHYFQGMKFIPEDRKHFTKGGKFDSLAKSSWPVEVSKGIVAKSAGSKSGSAKHGLTLVGDALDQNASKIRMKKALRVKFSKEPFRSLLLETGNRLLVHIPMRGQPDFWTARLDKASRRIIGENTMAMVVMEVRDEMRAQQDDGTRMEDRETAVVWQHIRLCGTCLLPSRLLDAFF</sequence>
<evidence type="ECO:0000259" key="1">
    <source>
        <dbReference type="Pfam" id="PF08719"/>
    </source>
</evidence>
<name>A7S579_NEMVE</name>
<organism evidence="2 3">
    <name type="scientific">Nematostella vectensis</name>
    <name type="common">Starlet sea anemone</name>
    <dbReference type="NCBI Taxonomy" id="45351"/>
    <lineage>
        <taxon>Eukaryota</taxon>
        <taxon>Metazoa</taxon>
        <taxon>Cnidaria</taxon>
        <taxon>Anthozoa</taxon>
        <taxon>Hexacorallia</taxon>
        <taxon>Actiniaria</taxon>
        <taxon>Edwardsiidae</taxon>
        <taxon>Nematostella</taxon>
    </lineage>
</organism>
<evidence type="ECO:0000313" key="3">
    <source>
        <dbReference type="Proteomes" id="UP000001593"/>
    </source>
</evidence>
<dbReference type="InterPro" id="IPR012816">
    <property type="entry name" value="NADAR"/>
</dbReference>
<reference evidence="2 3" key="1">
    <citation type="journal article" date="2007" name="Science">
        <title>Sea anemone genome reveals ancestral eumetazoan gene repertoire and genomic organization.</title>
        <authorList>
            <person name="Putnam N.H."/>
            <person name="Srivastava M."/>
            <person name="Hellsten U."/>
            <person name="Dirks B."/>
            <person name="Chapman J."/>
            <person name="Salamov A."/>
            <person name="Terry A."/>
            <person name="Shapiro H."/>
            <person name="Lindquist E."/>
            <person name="Kapitonov V.V."/>
            <person name="Jurka J."/>
            <person name="Genikhovich G."/>
            <person name="Grigoriev I.V."/>
            <person name="Lucas S.M."/>
            <person name="Steele R.E."/>
            <person name="Finnerty J.R."/>
            <person name="Technau U."/>
            <person name="Martindale M.Q."/>
            <person name="Rokhsar D.S."/>
        </authorList>
    </citation>
    <scope>NUCLEOTIDE SEQUENCE [LARGE SCALE GENOMIC DNA]</scope>
    <source>
        <strain evidence="3">CH2 X CH6</strain>
    </source>
</reference>
<feature type="domain" description="NADAR" evidence="1">
    <location>
        <begin position="8"/>
        <end position="174"/>
    </location>
</feature>
<dbReference type="InterPro" id="IPR037238">
    <property type="entry name" value="YbiA-like_sf"/>
</dbReference>
<dbReference type="EMBL" id="DS469581">
    <property type="protein sequence ID" value="EDO41155.1"/>
    <property type="molecule type" value="Genomic_DNA"/>
</dbReference>
<keyword evidence="3" id="KW-1185">Reference proteome</keyword>
<dbReference type="InParanoid" id="A7S579"/>
<dbReference type="PhylomeDB" id="A7S579"/>
<proteinExistence type="predicted"/>